<sequence>HRRLGHVAPGVVKEMYQSGAVRGMRLAGTEAPLCVPCIAGKQKRDPIPKQRSKRTDVLDVVHWDL</sequence>
<protein>
    <recommendedName>
        <fullName evidence="1">GAG-pre-integrase domain-containing protein</fullName>
    </recommendedName>
</protein>
<feature type="domain" description="GAG-pre-integrase" evidence="1">
    <location>
        <begin position="1"/>
        <end position="42"/>
    </location>
</feature>
<dbReference type="OrthoDB" id="3229173at2759"/>
<feature type="non-terminal residue" evidence="2">
    <location>
        <position position="1"/>
    </location>
</feature>
<organism evidence="2 3">
    <name type="scientific">Auricularia subglabra (strain TFB-10046 / SS5)</name>
    <name type="common">White-rot fungus</name>
    <name type="synonym">Auricularia delicata (strain TFB10046)</name>
    <dbReference type="NCBI Taxonomy" id="717982"/>
    <lineage>
        <taxon>Eukaryota</taxon>
        <taxon>Fungi</taxon>
        <taxon>Dikarya</taxon>
        <taxon>Basidiomycota</taxon>
        <taxon>Agaricomycotina</taxon>
        <taxon>Agaricomycetes</taxon>
        <taxon>Auriculariales</taxon>
        <taxon>Auriculariaceae</taxon>
        <taxon>Auricularia</taxon>
    </lineage>
</organism>
<proteinExistence type="predicted"/>
<evidence type="ECO:0000259" key="1">
    <source>
        <dbReference type="Pfam" id="PF13976"/>
    </source>
</evidence>
<reference evidence="3" key="1">
    <citation type="journal article" date="2012" name="Science">
        <title>The Paleozoic origin of enzymatic lignin decomposition reconstructed from 31 fungal genomes.</title>
        <authorList>
            <person name="Floudas D."/>
            <person name="Binder M."/>
            <person name="Riley R."/>
            <person name="Barry K."/>
            <person name="Blanchette R.A."/>
            <person name="Henrissat B."/>
            <person name="Martinez A.T."/>
            <person name="Otillar R."/>
            <person name="Spatafora J.W."/>
            <person name="Yadav J.S."/>
            <person name="Aerts A."/>
            <person name="Benoit I."/>
            <person name="Boyd A."/>
            <person name="Carlson A."/>
            <person name="Copeland A."/>
            <person name="Coutinho P.M."/>
            <person name="de Vries R.P."/>
            <person name="Ferreira P."/>
            <person name="Findley K."/>
            <person name="Foster B."/>
            <person name="Gaskell J."/>
            <person name="Glotzer D."/>
            <person name="Gorecki P."/>
            <person name="Heitman J."/>
            <person name="Hesse C."/>
            <person name="Hori C."/>
            <person name="Igarashi K."/>
            <person name="Jurgens J.A."/>
            <person name="Kallen N."/>
            <person name="Kersten P."/>
            <person name="Kohler A."/>
            <person name="Kuees U."/>
            <person name="Kumar T.K.A."/>
            <person name="Kuo A."/>
            <person name="LaButti K."/>
            <person name="Larrondo L.F."/>
            <person name="Lindquist E."/>
            <person name="Ling A."/>
            <person name="Lombard V."/>
            <person name="Lucas S."/>
            <person name="Lundell T."/>
            <person name="Martin R."/>
            <person name="McLaughlin D.J."/>
            <person name="Morgenstern I."/>
            <person name="Morin E."/>
            <person name="Murat C."/>
            <person name="Nagy L.G."/>
            <person name="Nolan M."/>
            <person name="Ohm R.A."/>
            <person name="Patyshakuliyeva A."/>
            <person name="Rokas A."/>
            <person name="Ruiz-Duenas F.J."/>
            <person name="Sabat G."/>
            <person name="Salamov A."/>
            <person name="Samejima M."/>
            <person name="Schmutz J."/>
            <person name="Slot J.C."/>
            <person name="St John F."/>
            <person name="Stenlid J."/>
            <person name="Sun H."/>
            <person name="Sun S."/>
            <person name="Syed K."/>
            <person name="Tsang A."/>
            <person name="Wiebenga A."/>
            <person name="Young D."/>
            <person name="Pisabarro A."/>
            <person name="Eastwood D.C."/>
            <person name="Martin F."/>
            <person name="Cullen D."/>
            <person name="Grigoriev I.V."/>
            <person name="Hibbett D.S."/>
        </authorList>
    </citation>
    <scope>NUCLEOTIDE SEQUENCE [LARGE SCALE GENOMIC DNA]</scope>
    <source>
        <strain evidence="3">TFB10046</strain>
    </source>
</reference>
<dbReference type="KEGG" id="adl:AURDEDRAFT_19174"/>
<name>J0WR77_AURST</name>
<feature type="non-terminal residue" evidence="2">
    <location>
        <position position="65"/>
    </location>
</feature>
<dbReference type="AlphaFoldDB" id="J0WR77"/>
<dbReference type="EMBL" id="JH687948">
    <property type="protein sequence ID" value="EJD34436.1"/>
    <property type="molecule type" value="Genomic_DNA"/>
</dbReference>
<gene>
    <name evidence="2" type="ORF">AURDEDRAFT_19174</name>
</gene>
<dbReference type="Pfam" id="PF13976">
    <property type="entry name" value="gag_pre-integrs"/>
    <property type="match status" value="1"/>
</dbReference>
<dbReference type="Proteomes" id="UP000006514">
    <property type="component" value="Unassembled WGS sequence"/>
</dbReference>
<evidence type="ECO:0000313" key="3">
    <source>
        <dbReference type="Proteomes" id="UP000006514"/>
    </source>
</evidence>
<evidence type="ECO:0000313" key="2">
    <source>
        <dbReference type="EMBL" id="EJD34436.1"/>
    </source>
</evidence>
<accession>J0WR77</accession>
<dbReference type="InParanoid" id="J0WR77"/>
<keyword evidence="3" id="KW-1185">Reference proteome</keyword>
<dbReference type="InterPro" id="IPR025724">
    <property type="entry name" value="GAG-pre-integrase_dom"/>
</dbReference>